<name>A0A2K1IDW5_PHYPA</name>
<dbReference type="InParanoid" id="A0A2K1IDW5"/>
<dbReference type="AlphaFoldDB" id="A0A2K1IDW5"/>
<reference evidence="1 3" key="1">
    <citation type="journal article" date="2008" name="Science">
        <title>The Physcomitrella genome reveals evolutionary insights into the conquest of land by plants.</title>
        <authorList>
            <person name="Rensing S."/>
            <person name="Lang D."/>
            <person name="Zimmer A."/>
            <person name="Terry A."/>
            <person name="Salamov A."/>
            <person name="Shapiro H."/>
            <person name="Nishiyama T."/>
            <person name="Perroud P.-F."/>
            <person name="Lindquist E."/>
            <person name="Kamisugi Y."/>
            <person name="Tanahashi T."/>
            <person name="Sakakibara K."/>
            <person name="Fujita T."/>
            <person name="Oishi K."/>
            <person name="Shin-I T."/>
            <person name="Kuroki Y."/>
            <person name="Toyoda A."/>
            <person name="Suzuki Y."/>
            <person name="Hashimoto A."/>
            <person name="Yamaguchi K."/>
            <person name="Sugano A."/>
            <person name="Kohara Y."/>
            <person name="Fujiyama A."/>
            <person name="Anterola A."/>
            <person name="Aoki S."/>
            <person name="Ashton N."/>
            <person name="Barbazuk W.B."/>
            <person name="Barker E."/>
            <person name="Bennetzen J."/>
            <person name="Bezanilla M."/>
            <person name="Blankenship R."/>
            <person name="Cho S.H."/>
            <person name="Dutcher S."/>
            <person name="Estelle M."/>
            <person name="Fawcett J.A."/>
            <person name="Gundlach H."/>
            <person name="Hanada K."/>
            <person name="Heyl A."/>
            <person name="Hicks K.A."/>
            <person name="Hugh J."/>
            <person name="Lohr M."/>
            <person name="Mayer K."/>
            <person name="Melkozernov A."/>
            <person name="Murata T."/>
            <person name="Nelson D."/>
            <person name="Pils B."/>
            <person name="Prigge M."/>
            <person name="Reiss B."/>
            <person name="Renner T."/>
            <person name="Rombauts S."/>
            <person name="Rushton P."/>
            <person name="Sanderfoot A."/>
            <person name="Schween G."/>
            <person name="Shiu S.-H."/>
            <person name="Stueber K."/>
            <person name="Theodoulou F.L."/>
            <person name="Tu H."/>
            <person name="Van de Peer Y."/>
            <person name="Verrier P.J."/>
            <person name="Waters E."/>
            <person name="Wood A."/>
            <person name="Yang L."/>
            <person name="Cove D."/>
            <person name="Cuming A."/>
            <person name="Hasebe M."/>
            <person name="Lucas S."/>
            <person name="Mishler D.B."/>
            <person name="Reski R."/>
            <person name="Grigoriev I."/>
            <person name="Quatrano R.S."/>
            <person name="Boore J.L."/>
        </authorList>
    </citation>
    <scope>NUCLEOTIDE SEQUENCE [LARGE SCALE GENOMIC DNA]</scope>
    <source>
        <strain evidence="2 3">cv. Gransden 2004</strain>
    </source>
</reference>
<evidence type="ECO:0000313" key="3">
    <source>
        <dbReference type="Proteomes" id="UP000006727"/>
    </source>
</evidence>
<organism evidence="1">
    <name type="scientific">Physcomitrium patens</name>
    <name type="common">Spreading-leaved earth moss</name>
    <name type="synonym">Physcomitrella patens</name>
    <dbReference type="NCBI Taxonomy" id="3218"/>
    <lineage>
        <taxon>Eukaryota</taxon>
        <taxon>Viridiplantae</taxon>
        <taxon>Streptophyta</taxon>
        <taxon>Embryophyta</taxon>
        <taxon>Bryophyta</taxon>
        <taxon>Bryophytina</taxon>
        <taxon>Bryopsida</taxon>
        <taxon>Funariidae</taxon>
        <taxon>Funariales</taxon>
        <taxon>Funariaceae</taxon>
        <taxon>Physcomitrium</taxon>
    </lineage>
</organism>
<dbReference type="Proteomes" id="UP000006727">
    <property type="component" value="Chromosome 25"/>
</dbReference>
<gene>
    <name evidence="1" type="ORF">PHYPA_029615</name>
</gene>
<accession>A0A2K1IDW5</accession>
<evidence type="ECO:0000313" key="1">
    <source>
        <dbReference type="EMBL" id="PNR27463.1"/>
    </source>
</evidence>
<evidence type="ECO:0000313" key="2">
    <source>
        <dbReference type="EnsemblPlants" id="Pp3c25_5340V3.1"/>
    </source>
</evidence>
<proteinExistence type="predicted"/>
<sequence length="194" mass="21884">MQSGQNIEEDSVATTSAVMRLNGLKCSNFLSKSSASDEAFGNTWRKGLQDIQIPTNYTQSNEGKYPTCDSANSIWKVSEKIHESRRVGVTGAGLPITSSIFSIWFIVDVPVNSHTRKEKQVFRSEVLQVYSHWTTCQLQKYICTCRIVIFRRKCLESVRSLSPVEPIIHIESFLCLTLNTSTTLTLRKGTKQDK</sequence>
<reference evidence="2" key="3">
    <citation type="submission" date="2020-12" db="UniProtKB">
        <authorList>
            <consortium name="EnsemblPlants"/>
        </authorList>
    </citation>
    <scope>IDENTIFICATION</scope>
</reference>
<keyword evidence="3" id="KW-1185">Reference proteome</keyword>
<reference evidence="1 3" key="2">
    <citation type="journal article" date="2018" name="Plant J.">
        <title>The Physcomitrella patens chromosome-scale assembly reveals moss genome structure and evolution.</title>
        <authorList>
            <person name="Lang D."/>
            <person name="Ullrich K.K."/>
            <person name="Murat F."/>
            <person name="Fuchs J."/>
            <person name="Jenkins J."/>
            <person name="Haas F.B."/>
            <person name="Piednoel M."/>
            <person name="Gundlach H."/>
            <person name="Van Bel M."/>
            <person name="Meyberg R."/>
            <person name="Vives C."/>
            <person name="Morata J."/>
            <person name="Symeonidi A."/>
            <person name="Hiss M."/>
            <person name="Muchero W."/>
            <person name="Kamisugi Y."/>
            <person name="Saleh O."/>
            <person name="Blanc G."/>
            <person name="Decker E.L."/>
            <person name="van Gessel N."/>
            <person name="Grimwood J."/>
            <person name="Hayes R.D."/>
            <person name="Graham S.W."/>
            <person name="Gunter L.E."/>
            <person name="McDaniel S.F."/>
            <person name="Hoernstein S.N.W."/>
            <person name="Larsson A."/>
            <person name="Li F.W."/>
            <person name="Perroud P.F."/>
            <person name="Phillips J."/>
            <person name="Ranjan P."/>
            <person name="Rokshar D.S."/>
            <person name="Rothfels C.J."/>
            <person name="Schneider L."/>
            <person name="Shu S."/>
            <person name="Stevenson D.W."/>
            <person name="Thummler F."/>
            <person name="Tillich M."/>
            <person name="Villarreal Aguilar J.C."/>
            <person name="Widiez T."/>
            <person name="Wong G.K."/>
            <person name="Wymore A."/>
            <person name="Zhang Y."/>
            <person name="Zimmer A.D."/>
            <person name="Quatrano R.S."/>
            <person name="Mayer K.F.X."/>
            <person name="Goodstein D."/>
            <person name="Casacuberta J.M."/>
            <person name="Vandepoele K."/>
            <person name="Reski R."/>
            <person name="Cuming A.C."/>
            <person name="Tuskan G.A."/>
            <person name="Maumus F."/>
            <person name="Salse J."/>
            <person name="Schmutz J."/>
            <person name="Rensing S.A."/>
        </authorList>
    </citation>
    <scope>NUCLEOTIDE SEQUENCE [LARGE SCALE GENOMIC DNA]</scope>
    <source>
        <strain evidence="2 3">cv. Gransden 2004</strain>
    </source>
</reference>
<dbReference type="EnsemblPlants" id="Pp3c25_5340V3.1">
    <property type="protein sequence ID" value="Pp3c25_5340V3.1"/>
    <property type="gene ID" value="Pp3c25_5340"/>
</dbReference>
<protein>
    <submittedName>
        <fullName evidence="1 2">Uncharacterized protein</fullName>
    </submittedName>
</protein>
<dbReference type="EMBL" id="ABEU02000025">
    <property type="protein sequence ID" value="PNR27463.1"/>
    <property type="molecule type" value="Genomic_DNA"/>
</dbReference>
<dbReference type="Gramene" id="Pp3c25_5340V3.1">
    <property type="protein sequence ID" value="Pp3c25_5340V3.1"/>
    <property type="gene ID" value="Pp3c25_5340"/>
</dbReference>